<dbReference type="AlphaFoldDB" id="A0AAD7NS54"/>
<comment type="caution">
    <text evidence="2">The sequence shown here is derived from an EMBL/GenBank/DDBJ whole genome shotgun (WGS) entry which is preliminary data.</text>
</comment>
<sequence length="335" mass="35048">MGSIGQELCRSFASVADFEEASQYSRDLWFPSTTVDAGYGQDTPMPSPEPPQEAQPTSGDASQPPLSRPASASRTSSPLTESERFVAAPPSPRARGASQAQVAAPSATATFAPSMPLPTPAPAVASLSIPTAPRAMCSSTSSTSASSRPTLAEHLTDPRAFDGANRSTTPAPFSFASNGSAYTSSSFAHCGPFTTSVIVAAIANRYRSAAAPTITYGRLDAPSPKKTRLTSPERALEDGGISEGEPAEKRKRKARRGHRSGRIAKENAHRRAERAAQITAVVEAAEATGDAALMDWVPALQAAADAEEEEFIEDVSIPSWAWHDDKSGPVAGPSH</sequence>
<dbReference type="Proteomes" id="UP001215280">
    <property type="component" value="Unassembled WGS sequence"/>
</dbReference>
<organism evidence="2 3">
    <name type="scientific">Mycena maculata</name>
    <dbReference type="NCBI Taxonomy" id="230809"/>
    <lineage>
        <taxon>Eukaryota</taxon>
        <taxon>Fungi</taxon>
        <taxon>Dikarya</taxon>
        <taxon>Basidiomycota</taxon>
        <taxon>Agaricomycotina</taxon>
        <taxon>Agaricomycetes</taxon>
        <taxon>Agaricomycetidae</taxon>
        <taxon>Agaricales</taxon>
        <taxon>Marasmiineae</taxon>
        <taxon>Mycenaceae</taxon>
        <taxon>Mycena</taxon>
    </lineage>
</organism>
<evidence type="ECO:0000313" key="2">
    <source>
        <dbReference type="EMBL" id="KAJ7773006.1"/>
    </source>
</evidence>
<proteinExistence type="predicted"/>
<evidence type="ECO:0000256" key="1">
    <source>
        <dbReference type="SAM" id="MobiDB-lite"/>
    </source>
</evidence>
<keyword evidence="3" id="KW-1185">Reference proteome</keyword>
<feature type="region of interest" description="Disordered" evidence="1">
    <location>
        <begin position="23"/>
        <end position="105"/>
    </location>
</feature>
<feature type="compositionally biased region" description="Basic residues" evidence="1">
    <location>
        <begin position="249"/>
        <end position="262"/>
    </location>
</feature>
<protein>
    <submittedName>
        <fullName evidence="2">Uncharacterized protein</fullName>
    </submittedName>
</protein>
<feature type="compositionally biased region" description="Low complexity" evidence="1">
    <location>
        <begin position="93"/>
        <end position="105"/>
    </location>
</feature>
<evidence type="ECO:0000313" key="3">
    <source>
        <dbReference type="Proteomes" id="UP001215280"/>
    </source>
</evidence>
<feature type="compositionally biased region" description="Low complexity" evidence="1">
    <location>
        <begin position="64"/>
        <end position="80"/>
    </location>
</feature>
<feature type="region of interest" description="Disordered" evidence="1">
    <location>
        <begin position="221"/>
        <end position="271"/>
    </location>
</feature>
<dbReference type="EMBL" id="JARJLG010000018">
    <property type="protein sequence ID" value="KAJ7773006.1"/>
    <property type="molecule type" value="Genomic_DNA"/>
</dbReference>
<name>A0AAD7NS54_9AGAR</name>
<gene>
    <name evidence="2" type="ORF">DFH07DRAFT_952979</name>
</gene>
<accession>A0AAD7NS54</accession>
<reference evidence="2" key="1">
    <citation type="submission" date="2023-03" db="EMBL/GenBank/DDBJ databases">
        <title>Massive genome expansion in bonnet fungi (Mycena s.s.) driven by repeated elements and novel gene families across ecological guilds.</title>
        <authorList>
            <consortium name="Lawrence Berkeley National Laboratory"/>
            <person name="Harder C.B."/>
            <person name="Miyauchi S."/>
            <person name="Viragh M."/>
            <person name="Kuo A."/>
            <person name="Thoen E."/>
            <person name="Andreopoulos B."/>
            <person name="Lu D."/>
            <person name="Skrede I."/>
            <person name="Drula E."/>
            <person name="Henrissat B."/>
            <person name="Morin E."/>
            <person name="Kohler A."/>
            <person name="Barry K."/>
            <person name="LaButti K."/>
            <person name="Morin E."/>
            <person name="Salamov A."/>
            <person name="Lipzen A."/>
            <person name="Mereny Z."/>
            <person name="Hegedus B."/>
            <person name="Baldrian P."/>
            <person name="Stursova M."/>
            <person name="Weitz H."/>
            <person name="Taylor A."/>
            <person name="Grigoriev I.V."/>
            <person name="Nagy L.G."/>
            <person name="Martin F."/>
            <person name="Kauserud H."/>
        </authorList>
    </citation>
    <scope>NUCLEOTIDE SEQUENCE</scope>
    <source>
        <strain evidence="2">CBHHK188m</strain>
    </source>
</reference>